<comment type="caution">
    <text evidence="4">The sequence shown here is derived from an EMBL/GenBank/DDBJ whole genome shotgun (WGS) entry which is preliminary data.</text>
</comment>
<dbReference type="PROSITE" id="PS50887">
    <property type="entry name" value="GGDEF"/>
    <property type="match status" value="1"/>
</dbReference>
<dbReference type="SUPFAM" id="SSF55781">
    <property type="entry name" value="GAF domain-like"/>
    <property type="match status" value="1"/>
</dbReference>
<dbReference type="InterPro" id="IPR029787">
    <property type="entry name" value="Nucleotide_cyclase"/>
</dbReference>
<evidence type="ECO:0000313" key="5">
    <source>
        <dbReference type="Proteomes" id="UP000268973"/>
    </source>
</evidence>
<dbReference type="SMART" id="SM00065">
    <property type="entry name" value="GAF"/>
    <property type="match status" value="1"/>
</dbReference>
<dbReference type="NCBIfam" id="TIGR00254">
    <property type="entry name" value="GGDEF"/>
    <property type="match status" value="1"/>
</dbReference>
<dbReference type="InterPro" id="IPR050469">
    <property type="entry name" value="Diguanylate_Cyclase"/>
</dbReference>
<accession>A0A432CYP4</accession>
<dbReference type="InterPro" id="IPR029016">
    <property type="entry name" value="GAF-like_dom_sf"/>
</dbReference>
<dbReference type="RefSeq" id="WP_126574284.1">
    <property type="nucleotide sequence ID" value="NZ_RXZH01000004.1"/>
</dbReference>
<dbReference type="InterPro" id="IPR000160">
    <property type="entry name" value="GGDEF_dom"/>
</dbReference>
<organism evidence="4 5">
    <name type="scientific">Vibrio aquaticus</name>
    <dbReference type="NCBI Taxonomy" id="2496559"/>
    <lineage>
        <taxon>Bacteria</taxon>
        <taxon>Pseudomonadati</taxon>
        <taxon>Pseudomonadota</taxon>
        <taxon>Gammaproteobacteria</taxon>
        <taxon>Vibrionales</taxon>
        <taxon>Vibrionaceae</taxon>
        <taxon>Vibrio</taxon>
    </lineage>
</organism>
<gene>
    <name evidence="4" type="ORF">EJ063_10745</name>
</gene>
<proteinExistence type="predicted"/>
<reference evidence="4 5" key="1">
    <citation type="submission" date="2018-12" db="EMBL/GenBank/DDBJ databases">
        <title>Vibrio sp. isolated from China Sea.</title>
        <authorList>
            <person name="Li Y."/>
        </authorList>
    </citation>
    <scope>NUCLEOTIDE SEQUENCE [LARGE SCALE GENOMIC DNA]</scope>
    <source>
        <strain evidence="4 5">BEI207</strain>
    </source>
</reference>
<comment type="catalytic activity">
    <reaction evidence="2">
        <text>2 GTP = 3',3'-c-di-GMP + 2 diphosphate</text>
        <dbReference type="Rhea" id="RHEA:24898"/>
        <dbReference type="ChEBI" id="CHEBI:33019"/>
        <dbReference type="ChEBI" id="CHEBI:37565"/>
        <dbReference type="ChEBI" id="CHEBI:58805"/>
        <dbReference type="EC" id="2.7.7.65"/>
    </reaction>
</comment>
<dbReference type="Pfam" id="PF00990">
    <property type="entry name" value="GGDEF"/>
    <property type="match status" value="1"/>
</dbReference>
<dbReference type="InterPro" id="IPR003018">
    <property type="entry name" value="GAF"/>
</dbReference>
<dbReference type="AlphaFoldDB" id="A0A432CYP4"/>
<dbReference type="EC" id="2.7.7.65" evidence="1"/>
<dbReference type="Pfam" id="PF01590">
    <property type="entry name" value="GAF"/>
    <property type="match status" value="1"/>
</dbReference>
<dbReference type="PANTHER" id="PTHR45138:SF9">
    <property type="entry name" value="DIGUANYLATE CYCLASE DGCM-RELATED"/>
    <property type="match status" value="1"/>
</dbReference>
<dbReference type="Gene3D" id="3.30.70.270">
    <property type="match status" value="1"/>
</dbReference>
<sequence length="334" mass="37822">MTIKTLFQICDQTPLNDLFNDMDITLWETLLQQVARFLDCPAVGLILTSDVGYQNIALAKTDDITANPGKIIPREVNIYCKEVYDTKKQFYINNASNVEKWQDNPELTVQGFISYLGFPIKKRNGEMFATLCALDTKETNYNIQQVDLMGCIRDIIQRELHTAEQLAEVRHESHHDELTQVLNRRGLIEKYDALLESRQFSNHNLVIIYFDLDGLKVINDTWGHGIGDAYISGFAQALKDSLRGSDLCARLGGDEFVAFCSSSRPIDVDKIIERITEHYEAICASLTVPCNAAFSAGILNYPAPPNDINNALEIADKQMYENKRRKNQRGQICS</sequence>
<evidence type="ECO:0000313" key="4">
    <source>
        <dbReference type="EMBL" id="RTZ15554.1"/>
    </source>
</evidence>
<protein>
    <recommendedName>
        <fullName evidence="1">diguanylate cyclase</fullName>
        <ecNumber evidence="1">2.7.7.65</ecNumber>
    </recommendedName>
</protein>
<dbReference type="InterPro" id="IPR043128">
    <property type="entry name" value="Rev_trsase/Diguanyl_cyclase"/>
</dbReference>
<name>A0A432CYP4_9VIBR</name>
<dbReference type="Gene3D" id="3.30.450.40">
    <property type="match status" value="1"/>
</dbReference>
<evidence type="ECO:0000256" key="2">
    <source>
        <dbReference type="ARBA" id="ARBA00034247"/>
    </source>
</evidence>
<keyword evidence="5" id="KW-1185">Reference proteome</keyword>
<feature type="domain" description="GGDEF" evidence="3">
    <location>
        <begin position="203"/>
        <end position="334"/>
    </location>
</feature>
<dbReference type="SUPFAM" id="SSF55073">
    <property type="entry name" value="Nucleotide cyclase"/>
    <property type="match status" value="1"/>
</dbReference>
<dbReference type="Proteomes" id="UP000268973">
    <property type="component" value="Unassembled WGS sequence"/>
</dbReference>
<evidence type="ECO:0000259" key="3">
    <source>
        <dbReference type="PROSITE" id="PS50887"/>
    </source>
</evidence>
<dbReference type="EMBL" id="RXZH01000004">
    <property type="protein sequence ID" value="RTZ15554.1"/>
    <property type="molecule type" value="Genomic_DNA"/>
</dbReference>
<dbReference type="SMART" id="SM00267">
    <property type="entry name" value="GGDEF"/>
    <property type="match status" value="1"/>
</dbReference>
<dbReference type="OrthoDB" id="9812358at2"/>
<dbReference type="CDD" id="cd01949">
    <property type="entry name" value="GGDEF"/>
    <property type="match status" value="1"/>
</dbReference>
<evidence type="ECO:0000256" key="1">
    <source>
        <dbReference type="ARBA" id="ARBA00012528"/>
    </source>
</evidence>
<dbReference type="GO" id="GO:0052621">
    <property type="term" value="F:diguanylate cyclase activity"/>
    <property type="evidence" value="ECO:0007669"/>
    <property type="project" value="UniProtKB-EC"/>
</dbReference>
<dbReference type="PANTHER" id="PTHR45138">
    <property type="entry name" value="REGULATORY COMPONENTS OF SENSORY TRANSDUCTION SYSTEM"/>
    <property type="match status" value="1"/>
</dbReference>